<protein>
    <submittedName>
        <fullName evidence="1">Cupin RmlC-type</fullName>
    </submittedName>
</protein>
<evidence type="ECO:0000313" key="2">
    <source>
        <dbReference type="Proteomes" id="UP001165186"/>
    </source>
</evidence>
<accession>A0ACB5S1H0</accession>
<comment type="caution">
    <text evidence="1">The sequence shown here is derived from an EMBL/GenBank/DDBJ whole genome shotgun (WGS) entry which is preliminary data.</text>
</comment>
<proteinExistence type="predicted"/>
<organism evidence="1 2">
    <name type="scientific">Neofusicoccum parvum</name>
    <dbReference type="NCBI Taxonomy" id="310453"/>
    <lineage>
        <taxon>Eukaryota</taxon>
        <taxon>Fungi</taxon>
        <taxon>Dikarya</taxon>
        <taxon>Ascomycota</taxon>
        <taxon>Pezizomycotina</taxon>
        <taxon>Dothideomycetes</taxon>
        <taxon>Dothideomycetes incertae sedis</taxon>
        <taxon>Botryosphaeriales</taxon>
        <taxon>Botryosphaeriaceae</taxon>
        <taxon>Neofusicoccum</taxon>
    </lineage>
</organism>
<sequence length="158" mass="16644">MVLAGAVKVIKSETLKASGAQTEGMIRMNAITNMSDQLCGTLMVAKPRTSSAVHHHGAEDTIVYCVSGHGTVVSDNGQTRQALAPGDFALIPAFAQHQEVNDGDTDCVWVITRGGRNPIVVNLDGWGQELRRKSDASRRGSEGSTSTGPGSPGMGRRL</sequence>
<evidence type="ECO:0000313" key="1">
    <source>
        <dbReference type="EMBL" id="GME26593.1"/>
    </source>
</evidence>
<dbReference type="Proteomes" id="UP001165186">
    <property type="component" value="Unassembled WGS sequence"/>
</dbReference>
<keyword evidence="2" id="KW-1185">Reference proteome</keyword>
<dbReference type="EMBL" id="BSXG01000029">
    <property type="protein sequence ID" value="GME26593.1"/>
    <property type="molecule type" value="Genomic_DNA"/>
</dbReference>
<name>A0ACB5S1H0_9PEZI</name>
<reference evidence="1" key="1">
    <citation type="submission" date="2024-09" db="EMBL/GenBank/DDBJ databases">
        <title>Draft Genome Sequences of Neofusicoccum parvum.</title>
        <authorList>
            <person name="Ashida A."/>
            <person name="Camagna M."/>
            <person name="Tanaka A."/>
            <person name="Takemoto D."/>
        </authorList>
    </citation>
    <scope>NUCLEOTIDE SEQUENCE</scope>
    <source>
        <strain evidence="1">PPO83</strain>
    </source>
</reference>
<gene>
    <name evidence="1" type="primary">g9669</name>
    <name evidence="1" type="ORF">NpPPO83_00009669</name>
</gene>